<dbReference type="SUPFAM" id="SSF57625">
    <property type="entry name" value="Invertebrate chitin-binding proteins"/>
    <property type="match status" value="1"/>
</dbReference>
<evidence type="ECO:0000256" key="2">
    <source>
        <dbReference type="SAM" id="SignalP"/>
    </source>
</evidence>
<gene>
    <name evidence="4" type="ORF">B7P43_G01156</name>
</gene>
<evidence type="ECO:0000313" key="5">
    <source>
        <dbReference type="Proteomes" id="UP000235965"/>
    </source>
</evidence>
<feature type="compositionally biased region" description="Polar residues" evidence="1">
    <location>
        <begin position="378"/>
        <end position="399"/>
    </location>
</feature>
<feature type="domain" description="Chitin-binding type-2" evidence="3">
    <location>
        <begin position="464"/>
        <end position="523"/>
    </location>
</feature>
<dbReference type="PROSITE" id="PS50940">
    <property type="entry name" value="CHIT_BIND_II"/>
    <property type="match status" value="1"/>
</dbReference>
<keyword evidence="5" id="KW-1185">Reference proteome</keyword>
<accession>A0A2J7QZW8</accession>
<dbReference type="AlphaFoldDB" id="A0A2J7QZW8"/>
<comment type="caution">
    <text evidence="4">The sequence shown here is derived from an EMBL/GenBank/DDBJ whole genome shotgun (WGS) entry which is preliminary data.</text>
</comment>
<dbReference type="InParanoid" id="A0A2J7QZW8"/>
<dbReference type="GO" id="GO:0008061">
    <property type="term" value="F:chitin binding"/>
    <property type="evidence" value="ECO:0007669"/>
    <property type="project" value="InterPro"/>
</dbReference>
<dbReference type="Gene3D" id="2.170.140.10">
    <property type="entry name" value="Chitin binding domain"/>
    <property type="match status" value="1"/>
</dbReference>
<dbReference type="SMART" id="SM00494">
    <property type="entry name" value="ChtBD2"/>
    <property type="match status" value="1"/>
</dbReference>
<dbReference type="EMBL" id="NEVH01009067">
    <property type="protein sequence ID" value="PNF34123.1"/>
    <property type="molecule type" value="Genomic_DNA"/>
</dbReference>
<feature type="signal peptide" evidence="2">
    <location>
        <begin position="1"/>
        <end position="21"/>
    </location>
</feature>
<evidence type="ECO:0000256" key="1">
    <source>
        <dbReference type="SAM" id="MobiDB-lite"/>
    </source>
</evidence>
<feature type="chain" id="PRO_5014380293" description="Chitin-binding type-2 domain-containing protein" evidence="2">
    <location>
        <begin position="22"/>
        <end position="586"/>
    </location>
</feature>
<dbReference type="InterPro" id="IPR036508">
    <property type="entry name" value="Chitin-bd_dom_sf"/>
</dbReference>
<keyword evidence="2" id="KW-0732">Signal</keyword>
<protein>
    <recommendedName>
        <fullName evidence="3">Chitin-binding type-2 domain-containing protein</fullName>
    </recommendedName>
</protein>
<proteinExistence type="predicted"/>
<sequence length="586" mass="66028">MGAYTAILVLGLLGAIQRSVTETNITSNSTAVGAMANERFRRLIPYMTFYFAQQNYDNQPVYQEYRDAAHVLPVSNNKLSAVPKYQGNLVVPASYLLRYTPRNPPQQSPVVYPVMQQMTNARIKQLTPRPFSPSSNGNNINKPQNNYGYLDPLPSQSYQIQPIQDYVRPNVQQSLNTYDGARSLTVSQILNILQAIRKLPQTVSPNNREQTTAQLLNILKQTNQLPTSTLNSLATILSQIPRYNKVYQSLGFPGAHSSQTEALNERPKLVIYTNTNHPAITKSFIQTYANKNYESRIPQISTPVKDLTQNIEEYDTYDDEPKPQQLQAVTRPLPSIPKQTFLQASTIAPVSSIAQNINELQNFDYRSEVLDNPDNESNRQPVTQISSNNYPIKKPQTSTSIPDITQNAAELHTYGYAAKLPQLLPNYYRGRTTTQIFPAPNAEGGTPGHPGVDYPTYSRIPETSFTCKNQRYKGFFGDPETSCQVWHYCDLNGGQASFLCPNGTIFSQVGLTCDWWFNVRCSSTPQLYVLNERLYKYILPVAPSFPEDFSGPLVDQYLALKYKELESKRKSKENSNKTEPAIPSQI</sequence>
<dbReference type="GO" id="GO:0005576">
    <property type="term" value="C:extracellular region"/>
    <property type="evidence" value="ECO:0007669"/>
    <property type="project" value="InterPro"/>
</dbReference>
<organism evidence="4 5">
    <name type="scientific">Cryptotermes secundus</name>
    <dbReference type="NCBI Taxonomy" id="105785"/>
    <lineage>
        <taxon>Eukaryota</taxon>
        <taxon>Metazoa</taxon>
        <taxon>Ecdysozoa</taxon>
        <taxon>Arthropoda</taxon>
        <taxon>Hexapoda</taxon>
        <taxon>Insecta</taxon>
        <taxon>Pterygota</taxon>
        <taxon>Neoptera</taxon>
        <taxon>Polyneoptera</taxon>
        <taxon>Dictyoptera</taxon>
        <taxon>Blattodea</taxon>
        <taxon>Blattoidea</taxon>
        <taxon>Termitoidae</taxon>
        <taxon>Kalotermitidae</taxon>
        <taxon>Cryptotermitinae</taxon>
        <taxon>Cryptotermes</taxon>
    </lineage>
</organism>
<dbReference type="InterPro" id="IPR002557">
    <property type="entry name" value="Chitin-bd_dom"/>
</dbReference>
<feature type="region of interest" description="Disordered" evidence="1">
    <location>
        <begin position="372"/>
        <end position="399"/>
    </location>
</feature>
<dbReference type="InterPro" id="IPR052976">
    <property type="entry name" value="Scoloptoxin-like"/>
</dbReference>
<dbReference type="STRING" id="105785.A0A2J7QZW8"/>
<dbReference type="Pfam" id="PF01607">
    <property type="entry name" value="CBM_14"/>
    <property type="match status" value="1"/>
</dbReference>
<dbReference type="PANTHER" id="PTHR22933:SF18">
    <property type="match status" value="1"/>
</dbReference>
<evidence type="ECO:0000259" key="3">
    <source>
        <dbReference type="PROSITE" id="PS50940"/>
    </source>
</evidence>
<dbReference type="OrthoDB" id="6428908at2759"/>
<name>A0A2J7QZW8_9NEOP</name>
<reference evidence="4 5" key="1">
    <citation type="submission" date="2017-12" db="EMBL/GenBank/DDBJ databases">
        <title>Hemimetabolous genomes reveal molecular basis of termite eusociality.</title>
        <authorList>
            <person name="Harrison M.C."/>
            <person name="Jongepier E."/>
            <person name="Robertson H.M."/>
            <person name="Arning N."/>
            <person name="Bitard-Feildel T."/>
            <person name="Chao H."/>
            <person name="Childers C.P."/>
            <person name="Dinh H."/>
            <person name="Doddapaneni H."/>
            <person name="Dugan S."/>
            <person name="Gowin J."/>
            <person name="Greiner C."/>
            <person name="Han Y."/>
            <person name="Hu H."/>
            <person name="Hughes D.S.T."/>
            <person name="Huylmans A.-K."/>
            <person name="Kemena C."/>
            <person name="Kremer L.P.M."/>
            <person name="Lee S.L."/>
            <person name="Lopez-Ezquerra A."/>
            <person name="Mallet L."/>
            <person name="Monroy-Kuhn J.M."/>
            <person name="Moser A."/>
            <person name="Murali S.C."/>
            <person name="Muzny D.M."/>
            <person name="Otani S."/>
            <person name="Piulachs M.-D."/>
            <person name="Poelchau M."/>
            <person name="Qu J."/>
            <person name="Schaub F."/>
            <person name="Wada-Katsumata A."/>
            <person name="Worley K.C."/>
            <person name="Xie Q."/>
            <person name="Ylla G."/>
            <person name="Poulsen M."/>
            <person name="Gibbs R.A."/>
            <person name="Schal C."/>
            <person name="Richards S."/>
            <person name="Belles X."/>
            <person name="Korb J."/>
            <person name="Bornberg-Bauer E."/>
        </authorList>
    </citation>
    <scope>NUCLEOTIDE SEQUENCE [LARGE SCALE GENOMIC DNA]</scope>
    <source>
        <tissue evidence="4">Whole body</tissue>
    </source>
</reference>
<dbReference type="Proteomes" id="UP000235965">
    <property type="component" value="Unassembled WGS sequence"/>
</dbReference>
<dbReference type="PANTHER" id="PTHR22933">
    <property type="entry name" value="FI18007P1-RELATED"/>
    <property type="match status" value="1"/>
</dbReference>
<evidence type="ECO:0000313" key="4">
    <source>
        <dbReference type="EMBL" id="PNF34123.1"/>
    </source>
</evidence>